<dbReference type="Proteomes" id="UP000292052">
    <property type="component" value="Unassembled WGS sequence"/>
</dbReference>
<protein>
    <submittedName>
        <fullName evidence="1">Uncharacterized protein</fullName>
    </submittedName>
</protein>
<dbReference type="AlphaFoldDB" id="A0A482WAN9"/>
<dbReference type="EMBL" id="QDEB01014537">
    <property type="protein sequence ID" value="RZC41729.1"/>
    <property type="molecule type" value="Genomic_DNA"/>
</dbReference>
<name>A0A482WAN9_ASBVE</name>
<reference evidence="1 2" key="1">
    <citation type="submission" date="2017-03" db="EMBL/GenBank/DDBJ databases">
        <title>Genome of the blue death feigning beetle - Asbolus verrucosus.</title>
        <authorList>
            <person name="Rider S.D."/>
        </authorList>
    </citation>
    <scope>NUCLEOTIDE SEQUENCE [LARGE SCALE GENOMIC DNA]</scope>
    <source>
        <strain evidence="1">Butters</strain>
        <tissue evidence="1">Head and leg muscle</tissue>
    </source>
</reference>
<keyword evidence="2" id="KW-1185">Reference proteome</keyword>
<comment type="caution">
    <text evidence="1">The sequence shown here is derived from an EMBL/GenBank/DDBJ whole genome shotgun (WGS) entry which is preliminary data.</text>
</comment>
<organism evidence="1 2">
    <name type="scientific">Asbolus verrucosus</name>
    <name type="common">Desert ironclad beetle</name>
    <dbReference type="NCBI Taxonomy" id="1661398"/>
    <lineage>
        <taxon>Eukaryota</taxon>
        <taxon>Metazoa</taxon>
        <taxon>Ecdysozoa</taxon>
        <taxon>Arthropoda</taxon>
        <taxon>Hexapoda</taxon>
        <taxon>Insecta</taxon>
        <taxon>Pterygota</taxon>
        <taxon>Neoptera</taxon>
        <taxon>Endopterygota</taxon>
        <taxon>Coleoptera</taxon>
        <taxon>Polyphaga</taxon>
        <taxon>Cucujiformia</taxon>
        <taxon>Tenebrionidae</taxon>
        <taxon>Pimeliinae</taxon>
        <taxon>Asbolus</taxon>
    </lineage>
</organism>
<evidence type="ECO:0000313" key="2">
    <source>
        <dbReference type="Proteomes" id="UP000292052"/>
    </source>
</evidence>
<accession>A0A482WAN9</accession>
<sequence length="17" mass="1947">MMVRTVGRGWNSAIGRR</sequence>
<evidence type="ECO:0000313" key="1">
    <source>
        <dbReference type="EMBL" id="RZC41729.1"/>
    </source>
</evidence>
<proteinExistence type="predicted"/>
<gene>
    <name evidence="1" type="ORF">BDFB_008324</name>
</gene>